<dbReference type="OrthoDB" id="447842at2759"/>
<evidence type="ECO:0000256" key="5">
    <source>
        <dbReference type="ARBA" id="ARBA00022842"/>
    </source>
</evidence>
<evidence type="ECO:0000313" key="8">
    <source>
        <dbReference type="Proteomes" id="UP000037923"/>
    </source>
</evidence>
<evidence type="ECO:0000313" key="7">
    <source>
        <dbReference type="EMBL" id="KPA73713.1"/>
    </source>
</evidence>
<sequence length="128" mass="14514">MHAMTTAKEYALCFLTRGDDVLLLNRLKSPFMGSWNGVGGKRDSQETPLECAHREVEETEFAPQSYTVRSSGRMQWTEQGRLLGVLHLYLMELHAAPALARYPESTREGILAFRPLRWVLDRANTGGF</sequence>
<dbReference type="SUPFAM" id="SSF55811">
    <property type="entry name" value="Nudix"/>
    <property type="match status" value="1"/>
</dbReference>
<dbReference type="Gene3D" id="3.90.79.10">
    <property type="entry name" value="Nucleoside Triphosphate Pyrophosphohydrolase"/>
    <property type="match status" value="1"/>
</dbReference>
<evidence type="ECO:0000256" key="2">
    <source>
        <dbReference type="ARBA" id="ARBA00005582"/>
    </source>
</evidence>
<evidence type="ECO:0000256" key="1">
    <source>
        <dbReference type="ARBA" id="ARBA00001946"/>
    </source>
</evidence>
<evidence type="ECO:0000259" key="6">
    <source>
        <dbReference type="Pfam" id="PF00293"/>
    </source>
</evidence>
<accession>A0A0M9FQ52</accession>
<gene>
    <name evidence="7" type="ORF">ABB37_09632</name>
</gene>
<dbReference type="Pfam" id="PF00293">
    <property type="entry name" value="NUDIX"/>
    <property type="match status" value="1"/>
</dbReference>
<comment type="caution">
    <text evidence="7">The sequence shown here is derived from an EMBL/GenBank/DDBJ whole genome shotgun (WGS) entry which is preliminary data.</text>
</comment>
<evidence type="ECO:0000256" key="3">
    <source>
        <dbReference type="ARBA" id="ARBA00022723"/>
    </source>
</evidence>
<dbReference type="InterPro" id="IPR015797">
    <property type="entry name" value="NUDIX_hydrolase-like_dom_sf"/>
</dbReference>
<dbReference type="GO" id="GO:0005737">
    <property type="term" value="C:cytoplasm"/>
    <property type="evidence" value="ECO:0007669"/>
    <property type="project" value="TreeGrafter"/>
</dbReference>
<keyword evidence="4" id="KW-0378">Hydrolase</keyword>
<proteinExistence type="inferred from homology"/>
<keyword evidence="8" id="KW-1185">Reference proteome</keyword>
<protein>
    <recommendedName>
        <fullName evidence="6">Nudix hydrolase domain-containing protein</fullName>
    </recommendedName>
</protein>
<keyword evidence="3" id="KW-0479">Metal-binding</keyword>
<organism evidence="7 8">
    <name type="scientific">Leptomonas pyrrhocoris</name>
    <name type="common">Firebug parasite</name>
    <dbReference type="NCBI Taxonomy" id="157538"/>
    <lineage>
        <taxon>Eukaryota</taxon>
        <taxon>Discoba</taxon>
        <taxon>Euglenozoa</taxon>
        <taxon>Kinetoplastea</taxon>
        <taxon>Metakinetoplastina</taxon>
        <taxon>Trypanosomatida</taxon>
        <taxon>Trypanosomatidae</taxon>
        <taxon>Leishmaniinae</taxon>
        <taxon>Leptomonas</taxon>
    </lineage>
</organism>
<dbReference type="Proteomes" id="UP000037923">
    <property type="component" value="Unassembled WGS sequence"/>
</dbReference>
<dbReference type="PANTHER" id="PTHR43758:SF2">
    <property type="entry name" value="OXIDIZED PURINE NUCLEOSIDE TRIPHOSPHATE HYDROLASE"/>
    <property type="match status" value="1"/>
</dbReference>
<dbReference type="AlphaFoldDB" id="A0A0M9FQ52"/>
<dbReference type="InterPro" id="IPR000086">
    <property type="entry name" value="NUDIX_hydrolase_dom"/>
</dbReference>
<dbReference type="RefSeq" id="XP_015652152.1">
    <property type="nucleotide sequence ID" value="XM_015809216.1"/>
</dbReference>
<name>A0A0M9FQ52_LEPPY</name>
<dbReference type="RefSeq" id="XP_015652151.1">
    <property type="nucleotide sequence ID" value="XM_015809215.1"/>
</dbReference>
<dbReference type="GeneID" id="26909915"/>
<evidence type="ECO:0000256" key="4">
    <source>
        <dbReference type="ARBA" id="ARBA00022801"/>
    </source>
</evidence>
<reference evidence="7 8" key="1">
    <citation type="submission" date="2015-07" db="EMBL/GenBank/DDBJ databases">
        <title>High-quality genome of monoxenous trypanosomatid Leptomonas pyrrhocoris.</title>
        <authorList>
            <person name="Flegontov P."/>
            <person name="Butenko A."/>
            <person name="Firsov S."/>
            <person name="Vlcek C."/>
            <person name="Logacheva M.D."/>
            <person name="Field M."/>
            <person name="Filatov D."/>
            <person name="Flegontova O."/>
            <person name="Gerasimov E."/>
            <person name="Jackson A.P."/>
            <person name="Kelly S."/>
            <person name="Opperdoes F."/>
            <person name="O'Reilly A."/>
            <person name="Votypka J."/>
            <person name="Yurchenko V."/>
            <person name="Lukes J."/>
        </authorList>
    </citation>
    <scope>NUCLEOTIDE SEQUENCE [LARGE SCALE GENOMIC DNA]</scope>
    <source>
        <strain evidence="7">H10</strain>
    </source>
</reference>
<dbReference type="GO" id="GO:0016818">
    <property type="term" value="F:hydrolase activity, acting on acid anhydrides, in phosphorus-containing anhydrides"/>
    <property type="evidence" value="ECO:0007669"/>
    <property type="project" value="TreeGrafter"/>
</dbReference>
<comment type="cofactor">
    <cofactor evidence="1">
        <name>Mg(2+)</name>
        <dbReference type="ChEBI" id="CHEBI:18420"/>
    </cofactor>
</comment>
<dbReference type="GO" id="GO:0046872">
    <property type="term" value="F:metal ion binding"/>
    <property type="evidence" value="ECO:0007669"/>
    <property type="project" value="UniProtKB-KW"/>
</dbReference>
<comment type="similarity">
    <text evidence="2">Belongs to the Nudix hydrolase family.</text>
</comment>
<feature type="domain" description="Nudix hydrolase" evidence="6">
    <location>
        <begin position="11"/>
        <end position="58"/>
    </location>
</feature>
<dbReference type="VEuPathDB" id="TriTrypDB:LpyrH10_33_0400"/>
<dbReference type="EMBL" id="LGTL01000033">
    <property type="protein sequence ID" value="KPA73713.1"/>
    <property type="molecule type" value="Genomic_DNA"/>
</dbReference>
<keyword evidence="5" id="KW-0460">Magnesium</keyword>
<dbReference type="PANTHER" id="PTHR43758">
    <property type="entry name" value="7,8-DIHYDRO-8-OXOGUANINE TRIPHOSPHATASE"/>
    <property type="match status" value="1"/>
</dbReference>
<dbReference type="EMBL" id="LGTL01000033">
    <property type="protein sequence ID" value="KPA73712.1"/>
    <property type="molecule type" value="Genomic_DNA"/>
</dbReference>